<feature type="region of interest" description="Disordered" evidence="5">
    <location>
        <begin position="501"/>
        <end position="520"/>
    </location>
</feature>
<evidence type="ECO:0000313" key="9">
    <source>
        <dbReference type="Proteomes" id="UP000095038"/>
    </source>
</evidence>
<dbReference type="Pfam" id="PF04376">
    <property type="entry name" value="ATE_N"/>
    <property type="match status" value="1"/>
</dbReference>
<evidence type="ECO:0000256" key="5">
    <source>
        <dbReference type="SAM" id="MobiDB-lite"/>
    </source>
</evidence>
<feature type="domain" description="N-end aminoacyl transferase N-terminal" evidence="6">
    <location>
        <begin position="53"/>
        <end position="123"/>
    </location>
</feature>
<keyword evidence="4" id="KW-0012">Acyltransferase</keyword>
<dbReference type="InParanoid" id="A0A1D2VFY7"/>
<dbReference type="GO" id="GO:0004057">
    <property type="term" value="F:arginyl-tRNA--protein transferase activity"/>
    <property type="evidence" value="ECO:0007669"/>
    <property type="project" value="UniProtKB-EC"/>
</dbReference>
<dbReference type="EMBL" id="KV454482">
    <property type="protein sequence ID" value="ODV60546.1"/>
    <property type="molecule type" value="Genomic_DNA"/>
</dbReference>
<dbReference type="InterPro" id="IPR007471">
    <property type="entry name" value="N-end_Aminoacyl_Trfase_N"/>
</dbReference>
<reference evidence="9" key="1">
    <citation type="submission" date="2016-05" db="EMBL/GenBank/DDBJ databases">
        <title>Comparative genomics of biotechnologically important yeasts.</title>
        <authorList>
            <consortium name="DOE Joint Genome Institute"/>
            <person name="Riley R."/>
            <person name="Haridas S."/>
            <person name="Wolfe K.H."/>
            <person name="Lopes M.R."/>
            <person name="Hittinger C.T."/>
            <person name="Goker M."/>
            <person name="Salamov A."/>
            <person name="Wisecaver J."/>
            <person name="Long T.M."/>
            <person name="Aerts A.L."/>
            <person name="Barry K."/>
            <person name="Choi C."/>
            <person name="Clum A."/>
            <person name="Coughlan A.Y."/>
            <person name="Deshpande S."/>
            <person name="Douglass A.P."/>
            <person name="Hanson S.J."/>
            <person name="Klenk H.-P."/>
            <person name="Labutti K."/>
            <person name="Lapidus A."/>
            <person name="Lindquist E."/>
            <person name="Lipzen A."/>
            <person name="Meier-Kolthoff J.P."/>
            <person name="Ohm R.A."/>
            <person name="Otillar R.P."/>
            <person name="Pangilinan J."/>
            <person name="Peng Y."/>
            <person name="Rokas A."/>
            <person name="Rosa C.A."/>
            <person name="Scheuner C."/>
            <person name="Sibirny A.A."/>
            <person name="Slot J.C."/>
            <person name="Stielow J.B."/>
            <person name="Sun H."/>
            <person name="Kurtzman C.P."/>
            <person name="Blackwell M."/>
            <person name="Grigoriev I.V."/>
            <person name="Jeffries T.W."/>
        </authorList>
    </citation>
    <scope>NUCLEOTIDE SEQUENCE [LARGE SCALE GENOMIC DNA]</scope>
    <source>
        <strain evidence="9">DSM 1968</strain>
    </source>
</reference>
<dbReference type="GeneID" id="30965515"/>
<gene>
    <name evidence="8" type="ORF">ASCRUDRAFT_71034</name>
</gene>
<keyword evidence="9" id="KW-1185">Reference proteome</keyword>
<dbReference type="PANTHER" id="PTHR21367">
    <property type="entry name" value="ARGININE-TRNA-PROTEIN TRANSFERASE 1"/>
    <property type="match status" value="1"/>
</dbReference>
<accession>A0A1D2VFY7</accession>
<dbReference type="Proteomes" id="UP000095038">
    <property type="component" value="Unassembled WGS sequence"/>
</dbReference>
<feature type="domain" description="N-end rule aminoacyl transferase C-terminal" evidence="7">
    <location>
        <begin position="176"/>
        <end position="332"/>
    </location>
</feature>
<dbReference type="SUPFAM" id="SSF55729">
    <property type="entry name" value="Acyl-CoA N-acyltransferases (Nat)"/>
    <property type="match status" value="1"/>
</dbReference>
<dbReference type="AlphaFoldDB" id="A0A1D2VFY7"/>
<evidence type="ECO:0000256" key="3">
    <source>
        <dbReference type="ARBA" id="ARBA00022679"/>
    </source>
</evidence>
<dbReference type="PANTHER" id="PTHR21367:SF1">
    <property type="entry name" value="ARGINYL-TRNA--PROTEIN TRANSFERASE 1"/>
    <property type="match status" value="1"/>
</dbReference>
<evidence type="ECO:0000256" key="4">
    <source>
        <dbReference type="ARBA" id="ARBA00023315"/>
    </source>
</evidence>
<evidence type="ECO:0000313" key="8">
    <source>
        <dbReference type="EMBL" id="ODV60546.1"/>
    </source>
</evidence>
<name>A0A1D2VFY7_9ASCO</name>
<dbReference type="InterPro" id="IPR016181">
    <property type="entry name" value="Acyl_CoA_acyltransferase"/>
</dbReference>
<evidence type="ECO:0000256" key="2">
    <source>
        <dbReference type="ARBA" id="ARBA00012025"/>
    </source>
</evidence>
<dbReference type="Pfam" id="PF04377">
    <property type="entry name" value="ATE_C"/>
    <property type="match status" value="1"/>
</dbReference>
<dbReference type="RefSeq" id="XP_020046853.1">
    <property type="nucleotide sequence ID" value="XM_020191879.1"/>
</dbReference>
<keyword evidence="3" id="KW-0808">Transferase</keyword>
<evidence type="ECO:0000259" key="7">
    <source>
        <dbReference type="Pfam" id="PF04377"/>
    </source>
</evidence>
<dbReference type="STRING" id="1344418.A0A1D2VFY7"/>
<organism evidence="8 9">
    <name type="scientific">Ascoidea rubescens DSM 1968</name>
    <dbReference type="NCBI Taxonomy" id="1344418"/>
    <lineage>
        <taxon>Eukaryota</taxon>
        <taxon>Fungi</taxon>
        <taxon>Dikarya</taxon>
        <taxon>Ascomycota</taxon>
        <taxon>Saccharomycotina</taxon>
        <taxon>Saccharomycetes</taxon>
        <taxon>Ascoideaceae</taxon>
        <taxon>Ascoidea</taxon>
    </lineage>
</organism>
<dbReference type="GO" id="GO:0005737">
    <property type="term" value="C:cytoplasm"/>
    <property type="evidence" value="ECO:0007669"/>
    <property type="project" value="TreeGrafter"/>
</dbReference>
<evidence type="ECO:0000259" key="6">
    <source>
        <dbReference type="Pfam" id="PF04376"/>
    </source>
</evidence>
<comment type="similarity">
    <text evidence="1">Belongs to the R-transferase family.</text>
</comment>
<dbReference type="EC" id="2.3.2.8" evidence="2"/>
<sequence length="616" mass="72088">MSASITNSNPSDQHVPNRSVFNKLDDSIYYPLLDLDYQNRFIIFKPAYIKNISCGYCKLSKNSNQVFLQIYSIDIKTYEILINKNYRRSGIYLYKFDLLRNCCNLYTIRSNSSFLKLSNDLKKSLKRFIHFFNPSFNIFPIDKSLPSSFYNLLLKFWNHQRTKIKSVFTSPNFTPEKYNLFKKYQIAIHKDKPSSLSEKSFTEFLCDSPFNINYDSPFYLQQLDILNNSWYKFDSNQIPDLKTKQPFSKILGLLHECYYYNDTLIAISFIDVLINGISSVYFIYDPDYKKLSFGNISAIKDFLLCDLLNKDYYYLGYYISNCPKMNYKKKFGGELLNMINYRYYPISLFENNSRLLNNYQSNSLLENFVCLSDQNDLSKLQNFENNNDKIIRKTINEKSQSHFEFNLDISRSQSLELNPCSYSVENNSKDKTLLNVSDLLYNSFTNKGTAFTDLKSIVSTFKNDHSLTLTINSSELKTIYNPKFINSVKKTGDIDISNKVEDKKVDDDDNDDDHEDNDNDNDIDLGAFQLHNRNNTYKRLPLIIPGLIPLSQINTLIKNGKLDNLTVKMSCYSLWLRFDQVKFSDIPEKYEPLKFILIDLVRLFGLDIVNCISLFL</sequence>
<proteinExistence type="inferred from homology"/>
<dbReference type="InterPro" id="IPR030700">
    <property type="entry name" value="N-end_Aminoacyl_Trfase"/>
</dbReference>
<dbReference type="FunCoup" id="A0A1D2VFY7">
    <property type="interactions" value="629"/>
</dbReference>
<protein>
    <recommendedName>
        <fullName evidence="2">arginyltransferase</fullName>
        <ecNumber evidence="2">2.3.2.8</ecNumber>
    </recommendedName>
</protein>
<dbReference type="InterPro" id="IPR007472">
    <property type="entry name" value="N-end_Aminoacyl_Trfase_C"/>
</dbReference>
<dbReference type="OrthoDB" id="74183at2759"/>
<feature type="compositionally biased region" description="Acidic residues" evidence="5">
    <location>
        <begin position="507"/>
        <end position="520"/>
    </location>
</feature>
<evidence type="ECO:0000256" key="1">
    <source>
        <dbReference type="ARBA" id="ARBA00009991"/>
    </source>
</evidence>